<name>A0A7J7K0P6_BUGNE</name>
<protein>
    <submittedName>
        <fullName evidence="1">Uncharacterized protein</fullName>
    </submittedName>
</protein>
<evidence type="ECO:0000313" key="2">
    <source>
        <dbReference type="Proteomes" id="UP000593567"/>
    </source>
</evidence>
<dbReference type="AlphaFoldDB" id="A0A7J7K0P6"/>
<dbReference type="Proteomes" id="UP000593567">
    <property type="component" value="Unassembled WGS sequence"/>
</dbReference>
<dbReference type="EMBL" id="VXIV02001635">
    <property type="protein sequence ID" value="KAF6031156.1"/>
    <property type="molecule type" value="Genomic_DNA"/>
</dbReference>
<sequence length="303" mass="35199">MKFKTVREGEQAVLFNYLGEGTLIKGPKRVFIFRDRLVMLERKTASQYEYLELKDNVGNVTHVPGPCEMFLNPLELTSLKVKEAIKIDSHCVIVVYRNNGDQVIRRIVEGPTVFIPAANEWIHKFEWHGQDKNESDHMVRAARTITQLPMMPGHFSDKINEVRTLDDTKMVVKLMVYYELVDVLKMLEETADPIADMMNAMCADVIQFAGRLTFQEFVAGSNKLNDTETFPQLLQICEKIGYRLNKVVYRGYTVSIKLQAMHDKNIENRTNMRLQHEVQAMQQKTKDFRLSKQQNRVEETKIH</sequence>
<organism evidence="1 2">
    <name type="scientific">Bugula neritina</name>
    <name type="common">Brown bryozoan</name>
    <name type="synonym">Sertularia neritina</name>
    <dbReference type="NCBI Taxonomy" id="10212"/>
    <lineage>
        <taxon>Eukaryota</taxon>
        <taxon>Metazoa</taxon>
        <taxon>Spiralia</taxon>
        <taxon>Lophotrochozoa</taxon>
        <taxon>Bryozoa</taxon>
        <taxon>Gymnolaemata</taxon>
        <taxon>Cheilostomatida</taxon>
        <taxon>Flustrina</taxon>
        <taxon>Buguloidea</taxon>
        <taxon>Bugulidae</taxon>
        <taxon>Bugula</taxon>
    </lineage>
</organism>
<reference evidence="1" key="1">
    <citation type="submission" date="2020-06" db="EMBL/GenBank/DDBJ databases">
        <title>Draft genome of Bugula neritina, a colonial animal packing powerful symbionts and potential medicines.</title>
        <authorList>
            <person name="Rayko M."/>
        </authorList>
    </citation>
    <scope>NUCLEOTIDE SEQUENCE [LARGE SCALE GENOMIC DNA]</scope>
    <source>
        <strain evidence="1">Kwan_BN1</strain>
    </source>
</reference>
<accession>A0A7J7K0P6</accession>
<proteinExistence type="predicted"/>
<comment type="caution">
    <text evidence="1">The sequence shown here is derived from an EMBL/GenBank/DDBJ whole genome shotgun (WGS) entry which is preliminary data.</text>
</comment>
<dbReference type="OrthoDB" id="10266334at2759"/>
<gene>
    <name evidence="1" type="ORF">EB796_010514</name>
</gene>
<keyword evidence="2" id="KW-1185">Reference proteome</keyword>
<evidence type="ECO:0000313" key="1">
    <source>
        <dbReference type="EMBL" id="KAF6031156.1"/>
    </source>
</evidence>